<protein>
    <submittedName>
        <fullName evidence="8">Competence protein ComEC</fullName>
    </submittedName>
</protein>
<evidence type="ECO:0000256" key="5">
    <source>
        <dbReference type="ARBA" id="ARBA00023136"/>
    </source>
</evidence>
<dbReference type="Proteomes" id="UP000317315">
    <property type="component" value="Unassembled WGS sequence"/>
</dbReference>
<dbReference type="AlphaFoldDB" id="A0A521BHM0"/>
<dbReference type="RefSeq" id="WP_185954221.1">
    <property type="nucleotide sequence ID" value="NZ_FXTM01000005.1"/>
</dbReference>
<accession>A0A521BHM0</accession>
<keyword evidence="2" id="KW-1003">Cell membrane</keyword>
<evidence type="ECO:0000256" key="1">
    <source>
        <dbReference type="ARBA" id="ARBA00004651"/>
    </source>
</evidence>
<feature type="transmembrane region" description="Helical" evidence="6">
    <location>
        <begin position="420"/>
        <end position="440"/>
    </location>
</feature>
<dbReference type="InterPro" id="IPR052159">
    <property type="entry name" value="Competence_DNA_uptake"/>
</dbReference>
<keyword evidence="4 6" id="KW-1133">Transmembrane helix</keyword>
<feature type="transmembrane region" description="Helical" evidence="6">
    <location>
        <begin position="391"/>
        <end position="414"/>
    </location>
</feature>
<evidence type="ECO:0000259" key="7">
    <source>
        <dbReference type="Pfam" id="PF03772"/>
    </source>
</evidence>
<dbReference type="PANTHER" id="PTHR30619">
    <property type="entry name" value="DNA INTERNALIZATION/COMPETENCE PROTEIN COMEC/REC2"/>
    <property type="match status" value="1"/>
</dbReference>
<comment type="subcellular location">
    <subcellularLocation>
        <location evidence="1">Cell membrane</location>
        <topology evidence="1">Multi-pass membrane protein</topology>
    </subcellularLocation>
</comment>
<evidence type="ECO:0000256" key="6">
    <source>
        <dbReference type="SAM" id="Phobius"/>
    </source>
</evidence>
<name>A0A521BHM0_9BACT</name>
<dbReference type="InterPro" id="IPR004477">
    <property type="entry name" value="ComEC_N"/>
</dbReference>
<dbReference type="PANTHER" id="PTHR30619:SF1">
    <property type="entry name" value="RECOMBINATION PROTEIN 2"/>
    <property type="match status" value="1"/>
</dbReference>
<feature type="transmembrane region" description="Helical" evidence="6">
    <location>
        <begin position="192"/>
        <end position="214"/>
    </location>
</feature>
<organism evidence="8 9">
    <name type="scientific">Balnearium lithotrophicum</name>
    <dbReference type="NCBI Taxonomy" id="223788"/>
    <lineage>
        <taxon>Bacteria</taxon>
        <taxon>Pseudomonadati</taxon>
        <taxon>Aquificota</taxon>
        <taxon>Aquificia</taxon>
        <taxon>Desulfurobacteriales</taxon>
        <taxon>Desulfurobacteriaceae</taxon>
        <taxon>Balnearium</taxon>
    </lineage>
</organism>
<feature type="transmembrane region" description="Helical" evidence="6">
    <location>
        <begin position="267"/>
        <end position="300"/>
    </location>
</feature>
<evidence type="ECO:0000313" key="9">
    <source>
        <dbReference type="Proteomes" id="UP000317315"/>
    </source>
</evidence>
<evidence type="ECO:0000256" key="2">
    <source>
        <dbReference type="ARBA" id="ARBA00022475"/>
    </source>
</evidence>
<feature type="transmembrane region" description="Helical" evidence="6">
    <location>
        <begin position="21"/>
        <end position="38"/>
    </location>
</feature>
<dbReference type="NCBIfam" id="TIGR00360">
    <property type="entry name" value="ComEC_N-term"/>
    <property type="match status" value="1"/>
</dbReference>
<keyword evidence="3 6" id="KW-0812">Transmembrane</keyword>
<feature type="transmembrane region" description="Helical" evidence="6">
    <location>
        <begin position="226"/>
        <end position="247"/>
    </location>
</feature>
<feature type="transmembrane region" description="Helical" evidence="6">
    <location>
        <begin position="312"/>
        <end position="331"/>
    </location>
</feature>
<feature type="transmembrane region" description="Helical" evidence="6">
    <location>
        <begin position="337"/>
        <end position="356"/>
    </location>
</feature>
<keyword evidence="9" id="KW-1185">Reference proteome</keyword>
<dbReference type="EMBL" id="FXTM01000005">
    <property type="protein sequence ID" value="SMO46585.1"/>
    <property type="molecule type" value="Genomic_DNA"/>
</dbReference>
<keyword evidence="5 6" id="KW-0472">Membrane</keyword>
<gene>
    <name evidence="8" type="ORF">SAMN06269117_10585</name>
</gene>
<evidence type="ECO:0000256" key="4">
    <source>
        <dbReference type="ARBA" id="ARBA00022989"/>
    </source>
</evidence>
<feature type="transmembrane region" description="Helical" evidence="6">
    <location>
        <begin position="69"/>
        <end position="86"/>
    </location>
</feature>
<feature type="domain" description="ComEC/Rec2-related protein" evidence="7">
    <location>
        <begin position="172"/>
        <end position="416"/>
    </location>
</feature>
<sequence length="508" mass="57858">MPRIIICLVKKKLRDIWRGKIEKPVVYVFFLSFLVLTVKELQTPYFPLLFLSTLLIFLNYSLRFRVRELLPGIIFVAVLLGVSSLLSRPPGNQNVREVLWIKELPNEEKVAVLEGHKYIKLKDDALPGDKVNLNGRLVERSNFSLEKVRYELYRKLEENIDYPISSLVGAVTLGLRYELPDSIKGYFSLAGIYHFLAISGLHVGIVVGFLSLLFKTLRIRRPVTLSSILILPLIPLTGLTPSVLRAYLFTFLLGLGLEGYRKVNPLYLLGVVLLISVTFTEFNLSAALSFCAVGGILLALKGRENWWLKTLKVSISPVLFTLPLVLTVFGTFNLLSWINSIVSTFLFVPFLVSSFAEQITFGKSELINNLTENLGFFFIESSKFLFKLTKWAVVHCEVPLFISGAVMVLSLFLILFSKPIYGFVPSILLIIYSLIFPTYITKNVFIDGKKLNSFYFISTEGQRYSNSKIESNYVLPYTRELLFKSKLVDLRLRKNCSKIPKTKRKRGR</sequence>
<evidence type="ECO:0000313" key="8">
    <source>
        <dbReference type="EMBL" id="SMO46585.1"/>
    </source>
</evidence>
<proteinExistence type="predicted"/>
<evidence type="ECO:0000256" key="3">
    <source>
        <dbReference type="ARBA" id="ARBA00022692"/>
    </source>
</evidence>
<feature type="transmembrane region" description="Helical" evidence="6">
    <location>
        <begin position="44"/>
        <end position="62"/>
    </location>
</feature>
<dbReference type="GO" id="GO:0005886">
    <property type="term" value="C:plasma membrane"/>
    <property type="evidence" value="ECO:0007669"/>
    <property type="project" value="UniProtKB-SubCell"/>
</dbReference>
<reference evidence="8 9" key="1">
    <citation type="submission" date="2017-05" db="EMBL/GenBank/DDBJ databases">
        <authorList>
            <person name="Varghese N."/>
            <person name="Submissions S."/>
        </authorList>
    </citation>
    <scope>NUCLEOTIDE SEQUENCE [LARGE SCALE GENOMIC DNA]</scope>
    <source>
        <strain evidence="8 9">DSM 16304</strain>
    </source>
</reference>
<dbReference type="Pfam" id="PF03772">
    <property type="entry name" value="Competence"/>
    <property type="match status" value="1"/>
</dbReference>